<keyword evidence="3" id="KW-0677">Repeat</keyword>
<evidence type="ECO:0008006" key="13">
    <source>
        <dbReference type="Google" id="ProtNLM"/>
    </source>
</evidence>
<dbReference type="InterPro" id="IPR002182">
    <property type="entry name" value="NB-ARC"/>
</dbReference>
<dbReference type="GO" id="GO:0042742">
    <property type="term" value="P:defense response to bacterium"/>
    <property type="evidence" value="ECO:0007669"/>
    <property type="project" value="UniProtKB-ARBA"/>
</dbReference>
<keyword evidence="5" id="KW-0611">Plant defense</keyword>
<dbReference type="SUPFAM" id="SSF52058">
    <property type="entry name" value="L domain-like"/>
    <property type="match status" value="1"/>
</dbReference>
<evidence type="ECO:0000256" key="3">
    <source>
        <dbReference type="ARBA" id="ARBA00022737"/>
    </source>
</evidence>
<dbReference type="GO" id="GO:0009626">
    <property type="term" value="P:plant-type hypersensitive response"/>
    <property type="evidence" value="ECO:0007669"/>
    <property type="project" value="UniProtKB-ARBA"/>
</dbReference>
<dbReference type="Gramene" id="TVT98441">
    <property type="protein sequence ID" value="TVT98441"/>
    <property type="gene ID" value="EJB05_56270"/>
</dbReference>
<dbReference type="SUPFAM" id="SSF52540">
    <property type="entry name" value="P-loop containing nucleoside triphosphate hydrolases"/>
    <property type="match status" value="2"/>
</dbReference>
<evidence type="ECO:0000313" key="11">
    <source>
        <dbReference type="EMBL" id="TVT98441.1"/>
    </source>
</evidence>
<dbReference type="Gene3D" id="3.40.50.300">
    <property type="entry name" value="P-loop containing nucleotide triphosphate hydrolases"/>
    <property type="match status" value="2"/>
</dbReference>
<keyword evidence="4" id="KW-0547">Nucleotide-binding</keyword>
<dbReference type="PANTHER" id="PTHR23155">
    <property type="entry name" value="DISEASE RESISTANCE PROTEIN RP"/>
    <property type="match status" value="1"/>
</dbReference>
<accession>A0A5J9SGR2</accession>
<reference evidence="11 12" key="1">
    <citation type="journal article" date="2019" name="Sci. Rep.">
        <title>A high-quality genome of Eragrostis curvula grass provides insights into Poaceae evolution and supports new strategies to enhance forage quality.</title>
        <authorList>
            <person name="Carballo J."/>
            <person name="Santos B.A.C.M."/>
            <person name="Zappacosta D."/>
            <person name="Garbus I."/>
            <person name="Selva J.P."/>
            <person name="Gallo C.A."/>
            <person name="Diaz A."/>
            <person name="Albertini E."/>
            <person name="Caccamo M."/>
            <person name="Echenique V."/>
        </authorList>
    </citation>
    <scope>NUCLEOTIDE SEQUENCE [LARGE SCALE GENOMIC DNA]</scope>
    <source>
        <strain evidence="12">cv. Victoria</strain>
        <tissue evidence="11">Leaf</tissue>
    </source>
</reference>
<evidence type="ECO:0000256" key="5">
    <source>
        <dbReference type="ARBA" id="ARBA00022821"/>
    </source>
</evidence>
<dbReference type="InterPro" id="IPR027417">
    <property type="entry name" value="P-loop_NTPase"/>
</dbReference>
<dbReference type="PANTHER" id="PTHR23155:SF943">
    <property type="entry name" value="OS08G0193700 PROTEIN"/>
    <property type="match status" value="1"/>
</dbReference>
<dbReference type="InterPro" id="IPR041118">
    <property type="entry name" value="Rx_N"/>
</dbReference>
<dbReference type="Proteomes" id="UP000324897">
    <property type="component" value="Unassembled WGS sequence"/>
</dbReference>
<keyword evidence="6" id="KW-0175">Coiled coil</keyword>
<dbReference type="InterPro" id="IPR044974">
    <property type="entry name" value="Disease_R_plants"/>
</dbReference>
<evidence type="ECO:0000256" key="2">
    <source>
        <dbReference type="ARBA" id="ARBA00022614"/>
    </source>
</evidence>
<dbReference type="InterPro" id="IPR036388">
    <property type="entry name" value="WH-like_DNA-bd_sf"/>
</dbReference>
<dbReference type="Pfam" id="PF23598">
    <property type="entry name" value="LRR_14"/>
    <property type="match status" value="1"/>
</dbReference>
<dbReference type="InterPro" id="IPR032675">
    <property type="entry name" value="LRR_dom_sf"/>
</dbReference>
<dbReference type="Gene3D" id="1.10.10.10">
    <property type="entry name" value="Winged helix-like DNA-binding domain superfamily/Winged helix DNA-binding domain"/>
    <property type="match status" value="1"/>
</dbReference>
<feature type="non-terminal residue" evidence="11">
    <location>
        <position position="1"/>
    </location>
</feature>
<feature type="domain" description="Disease resistance protein winged helix" evidence="9">
    <location>
        <begin position="660"/>
        <end position="732"/>
    </location>
</feature>
<dbReference type="OrthoDB" id="635025at2759"/>
<comment type="caution">
    <text evidence="11">The sequence shown here is derived from an EMBL/GenBank/DDBJ whole genome shotgun (WGS) entry which is preliminary data.</text>
</comment>
<evidence type="ECO:0000259" key="9">
    <source>
        <dbReference type="Pfam" id="PF23559"/>
    </source>
</evidence>
<dbReference type="AlphaFoldDB" id="A0A5J9SGR2"/>
<dbReference type="Gene3D" id="1.10.8.430">
    <property type="entry name" value="Helical domain of apoptotic protease-activating factors"/>
    <property type="match status" value="1"/>
</dbReference>
<evidence type="ECO:0000259" key="7">
    <source>
        <dbReference type="Pfam" id="PF00931"/>
    </source>
</evidence>
<sequence length="1151" mass="129019">MAEAIVISLSAKLGVALSRSAGHSLSSLFGVRSDIAAANQDLVLLRAFVQHADDSRRGKNALAAAWVRQVRDAAFELEDVADECCYLSGHGHGLARDVLNAGAWHALSRRLRKARERLRHLTAAKEQYGIRPLPPPDDEYDPAHPSRVAVTTTNVSSMAERSAHFFLEKEEIVGVAAHEARLLEWCAAWVAVSSRGFTVDDLLKKILKELRRVGVSDAVVADDDEDDYRSLVQSVRARLGKRRYLVVLDDVWDAQLWDRHLRHALLDDEATGSRVVITTRSGEVAKAAATAERTRRRPASVTSLHNLLSGRGHGLAQDVLNVGAWHALSRRLRKARERLRHLTAAKEQYGIRPLLAETDDHAPFRVAATTTTTTTDVASMAERAHFLEKEEIVGFAAHEARLLEWVAGGGDADPRRKVVAVCGMGGVGKTTLVTRVYKEATSSFECAAWVSVSRGFTVDDLLKKILKELRRGGGADDDDDYRSLVQSVRARLGKRRYLVVLDDVWDAQLWDRHLRHAFLDDEASGSRVVITTRSGEVAKAAATAGMTVTLEPLPWPEAWTLFCNVAFRTPAPDRTCPSHLQEVAASMLERCRGLPLAIVSVGNVLALRDKTEFAWRNVRDSLVWDEGSSDLGIGEAASILNLSIDDLPHHLKQCFLSCSVYPEDFLVKRKMLIRNWVAQGFVDDKTGTRTAEDVADDYLDQLVQRSLMRAVVRNEFGRAKRCLIHDLIRELIIRRYREEEGFSQFAKCKVTTTDSSVRIRHLSVDRCEVDRQSVQKAASLRSFHAFGSDVDALFLSRFRLLTFLNLWFVEMNKLPDSVTRLHNLRYLGIRSTLIEELPRNLGKLQKLQTLDAKLSMVRRLPSSTGKLKNLRHLIVFTRHTADFWEPFPGTVVGAPKGLDNLTSLQTLKYVQADEKMVRSLAKLERMRSLELSGLDTRYTADLLFSISRMNLLVRLGLEMEPGTNRVLDLEPIDQPPRKLQKLALTGRLARGKLPSWISSLTSLVQLRLFRSDVRQDSLMLLAALPSLVNLTLISAYDDSNMIFPGGSFSTLQKLTLQDLPNLTHIEFKQGCLVNLSELGLGMCMELTETPQGMASLKQLQNLEVFGMPTEFVQKLKEQNDAGYYKPASSELDRGHQPPRPSRYLRWFERNK</sequence>
<dbReference type="Gene3D" id="1.20.5.4130">
    <property type="match status" value="1"/>
</dbReference>
<dbReference type="CDD" id="cd14798">
    <property type="entry name" value="RX-CC_like"/>
    <property type="match status" value="1"/>
</dbReference>
<dbReference type="Pfam" id="PF00931">
    <property type="entry name" value="NB-ARC"/>
    <property type="match status" value="2"/>
</dbReference>
<dbReference type="GO" id="GO:0043531">
    <property type="term" value="F:ADP binding"/>
    <property type="evidence" value="ECO:0007669"/>
    <property type="project" value="InterPro"/>
</dbReference>
<comment type="similarity">
    <text evidence="1">Belongs to the disease resistance NB-LRR family.</text>
</comment>
<evidence type="ECO:0000259" key="8">
    <source>
        <dbReference type="Pfam" id="PF18052"/>
    </source>
</evidence>
<gene>
    <name evidence="11" type="ORF">EJB05_56270</name>
</gene>
<dbReference type="InterPro" id="IPR058922">
    <property type="entry name" value="WHD_DRP"/>
</dbReference>
<name>A0A5J9SGR2_9POAL</name>
<evidence type="ECO:0000256" key="6">
    <source>
        <dbReference type="ARBA" id="ARBA00023054"/>
    </source>
</evidence>
<dbReference type="FunFam" id="3.40.50.300:FF:001091">
    <property type="entry name" value="Probable disease resistance protein At1g61300"/>
    <property type="match status" value="1"/>
</dbReference>
<feature type="domain" description="NB-ARC" evidence="7">
    <location>
        <begin position="415"/>
        <end position="569"/>
    </location>
</feature>
<dbReference type="Pfam" id="PF18052">
    <property type="entry name" value="Rx_N"/>
    <property type="match status" value="1"/>
</dbReference>
<dbReference type="EMBL" id="RWGY01000859">
    <property type="protein sequence ID" value="TVT98441.1"/>
    <property type="molecule type" value="Genomic_DNA"/>
</dbReference>
<evidence type="ECO:0000313" key="12">
    <source>
        <dbReference type="Proteomes" id="UP000324897"/>
    </source>
</evidence>
<protein>
    <recommendedName>
        <fullName evidence="13">NB-ARC domain-containing protein</fullName>
    </recommendedName>
</protein>
<feature type="domain" description="NB-ARC" evidence="7">
    <location>
        <begin position="187"/>
        <end position="291"/>
    </location>
</feature>
<feature type="domain" description="Disease resistance N-terminal" evidence="8">
    <location>
        <begin position="8"/>
        <end position="92"/>
    </location>
</feature>
<organism evidence="11 12">
    <name type="scientific">Eragrostis curvula</name>
    <name type="common">weeping love grass</name>
    <dbReference type="NCBI Taxonomy" id="38414"/>
    <lineage>
        <taxon>Eukaryota</taxon>
        <taxon>Viridiplantae</taxon>
        <taxon>Streptophyta</taxon>
        <taxon>Embryophyta</taxon>
        <taxon>Tracheophyta</taxon>
        <taxon>Spermatophyta</taxon>
        <taxon>Magnoliopsida</taxon>
        <taxon>Liliopsida</taxon>
        <taxon>Poales</taxon>
        <taxon>Poaceae</taxon>
        <taxon>PACMAD clade</taxon>
        <taxon>Chloridoideae</taxon>
        <taxon>Eragrostideae</taxon>
        <taxon>Eragrostidinae</taxon>
        <taxon>Eragrostis</taxon>
    </lineage>
</organism>
<dbReference type="InterPro" id="IPR055414">
    <property type="entry name" value="LRR_R13L4/SHOC2-like"/>
</dbReference>
<dbReference type="InterPro" id="IPR042197">
    <property type="entry name" value="Apaf_helical"/>
</dbReference>
<dbReference type="FunFam" id="1.10.10.10:FF:000322">
    <property type="entry name" value="Probable disease resistance protein At1g63360"/>
    <property type="match status" value="1"/>
</dbReference>
<dbReference type="InterPro" id="IPR038005">
    <property type="entry name" value="RX-like_CC"/>
</dbReference>
<dbReference type="PRINTS" id="PR00364">
    <property type="entry name" value="DISEASERSIST"/>
</dbReference>
<keyword evidence="2" id="KW-0433">Leucine-rich repeat</keyword>
<evidence type="ECO:0000259" key="10">
    <source>
        <dbReference type="Pfam" id="PF23598"/>
    </source>
</evidence>
<evidence type="ECO:0000256" key="1">
    <source>
        <dbReference type="ARBA" id="ARBA00008894"/>
    </source>
</evidence>
<dbReference type="Pfam" id="PF23559">
    <property type="entry name" value="WHD_DRP"/>
    <property type="match status" value="1"/>
</dbReference>
<dbReference type="Gene3D" id="3.80.10.10">
    <property type="entry name" value="Ribonuclease Inhibitor"/>
    <property type="match status" value="1"/>
</dbReference>
<dbReference type="GO" id="GO:0002758">
    <property type="term" value="P:innate immune response-activating signaling pathway"/>
    <property type="evidence" value="ECO:0007669"/>
    <property type="project" value="UniProtKB-ARBA"/>
</dbReference>
<proteinExistence type="inferred from homology"/>
<evidence type="ECO:0000256" key="4">
    <source>
        <dbReference type="ARBA" id="ARBA00022741"/>
    </source>
</evidence>
<feature type="domain" description="Disease resistance R13L4/SHOC-2-like LRR" evidence="10">
    <location>
        <begin position="780"/>
        <end position="1105"/>
    </location>
</feature>
<keyword evidence="12" id="KW-1185">Reference proteome</keyword>